<evidence type="ECO:0000313" key="3">
    <source>
        <dbReference type="Proteomes" id="UP000831390"/>
    </source>
</evidence>
<sequence length="148" mass="16405">MALQDYPHKFFGSRLYAFLSVLMGAGFFGVIVSGAAKGRVNEGATLFMLAIAAFFFIIGWRQMTSKTPHLQFGPAGFWTPKLGHLPWHQITLRIGSVHTGKTGSMATIYILERQTRRHIEGIVIGGLDHSSSHIEEALRSYKKADIIT</sequence>
<evidence type="ECO:0000256" key="1">
    <source>
        <dbReference type="SAM" id="Phobius"/>
    </source>
</evidence>
<accession>A0ABY4BC51</accession>
<keyword evidence="1" id="KW-0472">Membrane</keyword>
<protein>
    <submittedName>
        <fullName evidence="2">Uncharacterized protein</fullName>
    </submittedName>
</protein>
<feature type="transmembrane region" description="Helical" evidence="1">
    <location>
        <begin position="43"/>
        <end position="60"/>
    </location>
</feature>
<gene>
    <name evidence="2" type="ORF">MTP16_09615</name>
</gene>
<keyword evidence="1" id="KW-0812">Transmembrane</keyword>
<keyword evidence="1" id="KW-1133">Transmembrane helix</keyword>
<proteinExistence type="predicted"/>
<keyword evidence="3" id="KW-1185">Reference proteome</keyword>
<name>A0ABY4BC51_9BACT</name>
<feature type="transmembrane region" description="Helical" evidence="1">
    <location>
        <begin position="15"/>
        <end position="36"/>
    </location>
</feature>
<dbReference type="EMBL" id="CP094534">
    <property type="protein sequence ID" value="UOE35882.1"/>
    <property type="molecule type" value="Genomic_DNA"/>
</dbReference>
<dbReference type="RefSeq" id="WP_243518888.1">
    <property type="nucleotide sequence ID" value="NZ_CP094534.1"/>
</dbReference>
<reference evidence="2 3" key="1">
    <citation type="submission" date="2022-03" db="EMBL/GenBank/DDBJ databases">
        <title>Hymenobactersp. isolated from the air.</title>
        <authorList>
            <person name="Won M."/>
            <person name="Kwon S.-W."/>
        </authorList>
    </citation>
    <scope>NUCLEOTIDE SEQUENCE [LARGE SCALE GENOMIC DNA]</scope>
    <source>
        <strain evidence="2 3">KACC 22596</strain>
    </source>
</reference>
<dbReference type="Proteomes" id="UP000831390">
    <property type="component" value="Chromosome"/>
</dbReference>
<organism evidence="2 3">
    <name type="scientific">Hymenobacter monticola</name>
    <dbReference type="NCBI Taxonomy" id="1705399"/>
    <lineage>
        <taxon>Bacteria</taxon>
        <taxon>Pseudomonadati</taxon>
        <taxon>Bacteroidota</taxon>
        <taxon>Cytophagia</taxon>
        <taxon>Cytophagales</taxon>
        <taxon>Hymenobacteraceae</taxon>
        <taxon>Hymenobacter</taxon>
    </lineage>
</organism>
<evidence type="ECO:0000313" key="2">
    <source>
        <dbReference type="EMBL" id="UOE35882.1"/>
    </source>
</evidence>